<evidence type="ECO:0000256" key="5">
    <source>
        <dbReference type="ARBA" id="ARBA00022741"/>
    </source>
</evidence>
<dbReference type="GO" id="GO:0005524">
    <property type="term" value="F:ATP binding"/>
    <property type="evidence" value="ECO:0007669"/>
    <property type="project" value="UniProtKB-KW"/>
</dbReference>
<dbReference type="SMART" id="SM00091">
    <property type="entry name" value="PAS"/>
    <property type="match status" value="1"/>
</dbReference>
<name>A0A365HD59_9ACTN</name>
<dbReference type="InterPro" id="IPR036457">
    <property type="entry name" value="PPM-type-like_dom_sf"/>
</dbReference>
<evidence type="ECO:0000256" key="3">
    <source>
        <dbReference type="ARBA" id="ARBA00022679"/>
    </source>
</evidence>
<dbReference type="OrthoDB" id="118142at2"/>
<dbReference type="SUPFAM" id="SSF81606">
    <property type="entry name" value="PP2C-like"/>
    <property type="match status" value="1"/>
</dbReference>
<gene>
    <name evidence="17" type="ORF">DPM19_01930</name>
</gene>
<dbReference type="SUPFAM" id="SSF55781">
    <property type="entry name" value="GAF domain-like"/>
    <property type="match status" value="1"/>
</dbReference>
<dbReference type="GO" id="GO:0003677">
    <property type="term" value="F:DNA binding"/>
    <property type="evidence" value="ECO:0007669"/>
    <property type="project" value="UniProtKB-KW"/>
</dbReference>
<dbReference type="InterPro" id="IPR000014">
    <property type="entry name" value="PAS"/>
</dbReference>
<keyword evidence="5" id="KW-0547">Nucleotide-binding</keyword>
<dbReference type="PANTHER" id="PTHR43156:SF2">
    <property type="entry name" value="STAGE II SPORULATION PROTEIN E"/>
    <property type="match status" value="1"/>
</dbReference>
<evidence type="ECO:0000313" key="18">
    <source>
        <dbReference type="Proteomes" id="UP000251891"/>
    </source>
</evidence>
<comment type="catalytic activity">
    <reaction evidence="12">
        <text>O-phospho-L-seryl-[protein] + H2O = L-seryl-[protein] + phosphate</text>
        <dbReference type="Rhea" id="RHEA:20629"/>
        <dbReference type="Rhea" id="RHEA-COMP:9863"/>
        <dbReference type="Rhea" id="RHEA-COMP:11604"/>
        <dbReference type="ChEBI" id="CHEBI:15377"/>
        <dbReference type="ChEBI" id="CHEBI:29999"/>
        <dbReference type="ChEBI" id="CHEBI:43474"/>
        <dbReference type="ChEBI" id="CHEBI:83421"/>
        <dbReference type="EC" id="3.1.3.16"/>
    </reaction>
</comment>
<dbReference type="InterPro" id="IPR029016">
    <property type="entry name" value="GAF-like_dom_sf"/>
</dbReference>
<dbReference type="Gene3D" id="3.30.450.20">
    <property type="entry name" value="PAS domain"/>
    <property type="match status" value="1"/>
</dbReference>
<comment type="caution">
    <text evidence="17">The sequence shown here is derived from an EMBL/GenBank/DDBJ whole genome shotgun (WGS) entry which is preliminary data.</text>
</comment>
<evidence type="ECO:0000313" key="17">
    <source>
        <dbReference type="EMBL" id="RAY16948.1"/>
    </source>
</evidence>
<reference evidence="17 18" key="1">
    <citation type="submission" date="2018-06" db="EMBL/GenBank/DDBJ databases">
        <title>Actinomadura craniellae sp. nov. isolated from marine sponge Craniella sp.</title>
        <authorList>
            <person name="Li L."/>
            <person name="Xu Q.H."/>
            <person name="Lin H.W."/>
            <person name="Lu Y.H."/>
        </authorList>
    </citation>
    <scope>NUCLEOTIDE SEQUENCE [LARGE SCALE GENOMIC DNA]</scope>
    <source>
        <strain evidence="17 18">LHW63021</strain>
    </source>
</reference>
<comment type="function">
    <text evidence="13">Primarily acts as an independent SigF regulator that is sensitive to the osmosensory signal, mediating the cross talk of PknD with the SigF regulon. Possesses both phosphatase and kinase activities. The kinase domain functions as a classic anti-sigma factor-like kinase to phosphorylate the anti-anti-sigma factor domain at the canonical regulatory site, and the phosphatase domain antagonizes this activity.</text>
</comment>
<evidence type="ECO:0000256" key="13">
    <source>
        <dbReference type="ARBA" id="ARBA00056274"/>
    </source>
</evidence>
<dbReference type="Pfam" id="PF00989">
    <property type="entry name" value="PAS"/>
    <property type="match status" value="1"/>
</dbReference>
<dbReference type="EC" id="3.1.3.16" evidence="1"/>
<keyword evidence="18" id="KW-1185">Reference proteome</keyword>
<protein>
    <recommendedName>
        <fullName evidence="1">protein-serine/threonine phosphatase</fullName>
        <ecNumber evidence="1">3.1.3.16</ecNumber>
    </recommendedName>
    <alternativeName>
        <fullName evidence="15">Protein-serine/threonine phosphatase</fullName>
    </alternativeName>
    <alternativeName>
        <fullName evidence="14">Serine/threonine-protein kinase</fullName>
    </alternativeName>
</protein>
<keyword evidence="4" id="KW-0479">Metal-binding</keyword>
<keyword evidence="6" id="KW-0418">Kinase</keyword>
<dbReference type="InterPro" id="IPR052016">
    <property type="entry name" value="Bact_Sigma-Reg"/>
</dbReference>
<dbReference type="FunFam" id="3.60.40.10:FF:000005">
    <property type="entry name" value="Serine/threonine protein phosphatase"/>
    <property type="match status" value="1"/>
</dbReference>
<dbReference type="Gene3D" id="3.30.450.40">
    <property type="match status" value="1"/>
</dbReference>
<dbReference type="Gene3D" id="3.60.40.10">
    <property type="entry name" value="PPM-type phosphatase domain"/>
    <property type="match status" value="1"/>
</dbReference>
<keyword evidence="8" id="KW-0067">ATP-binding</keyword>
<evidence type="ECO:0000256" key="12">
    <source>
        <dbReference type="ARBA" id="ARBA00047761"/>
    </source>
</evidence>
<keyword evidence="9" id="KW-0460">Magnesium</keyword>
<evidence type="ECO:0000256" key="15">
    <source>
        <dbReference type="ARBA" id="ARBA00081350"/>
    </source>
</evidence>
<evidence type="ECO:0000256" key="14">
    <source>
        <dbReference type="ARBA" id="ARBA00075117"/>
    </source>
</evidence>
<keyword evidence="11" id="KW-0464">Manganese</keyword>
<evidence type="ECO:0000256" key="6">
    <source>
        <dbReference type="ARBA" id="ARBA00022777"/>
    </source>
</evidence>
<keyword evidence="10" id="KW-0904">Protein phosphatase</keyword>
<dbReference type="GO" id="GO:0004722">
    <property type="term" value="F:protein serine/threonine phosphatase activity"/>
    <property type="evidence" value="ECO:0007669"/>
    <property type="project" value="UniProtKB-EC"/>
</dbReference>
<proteinExistence type="predicted"/>
<dbReference type="InterPro" id="IPR001932">
    <property type="entry name" value="PPM-type_phosphatase-like_dom"/>
</dbReference>
<dbReference type="GO" id="GO:0006355">
    <property type="term" value="P:regulation of DNA-templated transcription"/>
    <property type="evidence" value="ECO:0007669"/>
    <property type="project" value="InterPro"/>
</dbReference>
<dbReference type="SMART" id="SM00065">
    <property type="entry name" value="GAF"/>
    <property type="match status" value="1"/>
</dbReference>
<dbReference type="InterPro" id="IPR003018">
    <property type="entry name" value="GAF"/>
</dbReference>
<evidence type="ECO:0000256" key="7">
    <source>
        <dbReference type="ARBA" id="ARBA00022801"/>
    </source>
</evidence>
<keyword evidence="3" id="KW-0808">Transferase</keyword>
<keyword evidence="17" id="KW-0238">DNA-binding</keyword>
<dbReference type="EMBL" id="QLYX01000001">
    <property type="protein sequence ID" value="RAY16948.1"/>
    <property type="molecule type" value="Genomic_DNA"/>
</dbReference>
<dbReference type="RefSeq" id="WP_111862998.1">
    <property type="nucleotide sequence ID" value="NZ_QLYX01000001.1"/>
</dbReference>
<dbReference type="PANTHER" id="PTHR43156">
    <property type="entry name" value="STAGE II SPORULATION PROTEIN E-RELATED"/>
    <property type="match status" value="1"/>
</dbReference>
<dbReference type="Proteomes" id="UP000251891">
    <property type="component" value="Unassembled WGS sequence"/>
</dbReference>
<evidence type="ECO:0000256" key="8">
    <source>
        <dbReference type="ARBA" id="ARBA00022840"/>
    </source>
</evidence>
<evidence type="ECO:0000256" key="1">
    <source>
        <dbReference type="ARBA" id="ARBA00013081"/>
    </source>
</evidence>
<dbReference type="GO" id="GO:0016301">
    <property type="term" value="F:kinase activity"/>
    <property type="evidence" value="ECO:0007669"/>
    <property type="project" value="UniProtKB-KW"/>
</dbReference>
<feature type="domain" description="PAS" evidence="16">
    <location>
        <begin position="22"/>
        <end position="74"/>
    </location>
</feature>
<sequence length="576" mass="62055">MESVDDAPHPRAYGSLARYGLGEELTRALFHGLPLGLCIVDHTGKIIMVNPLTEQLLERPAHEMIGADAHDLLHRNPDGSPIPPEDCPHIAALRSNTSVFTDEAWYTLGGGGLIPVGLMVAPVQLGEGAEPGAVLLAYDLRQHKAVEQEQAAHLVVLEGLTDRLSLMAEISTVLASALEVEEALRRLSRLVVPCLADWAVIDLLEPDGTLRRVSIMSRSGECPAGAGWEQTLTETAWPPLARVLRGDPPVLLGARELAGVVEAGVTSQKVHEMIGATSVIVAPLRTPRRVLGALSLIRSGSSPAYDAADLSLVSDIAERAGLAVDTADMFEEQRRIAETMQRHLITPLPRVERLELAARYQPAPRGSQVGGDWYDAFPLPCGANVLVIGDVMGHDLQAAAKMSQIRNMLRMAAWARRVPPSHVVDQLDDALPHITDDLMATLVLALVEEREDGSWWLHWTSAGHPPPLLVDADGSARYLEQGQGLLLGTGVRTERPDAGVLIPAGGTLLLYTDGLIETVQDPLEMGMDRLRRHATALSGSPLPSFCDEILARMRHDVIDDIALLALRPSSPAGNRG</sequence>
<evidence type="ECO:0000256" key="9">
    <source>
        <dbReference type="ARBA" id="ARBA00022842"/>
    </source>
</evidence>
<dbReference type="SUPFAM" id="SSF55785">
    <property type="entry name" value="PYP-like sensor domain (PAS domain)"/>
    <property type="match status" value="1"/>
</dbReference>
<evidence type="ECO:0000256" key="11">
    <source>
        <dbReference type="ARBA" id="ARBA00023211"/>
    </source>
</evidence>
<dbReference type="CDD" id="cd00130">
    <property type="entry name" value="PAS"/>
    <property type="match status" value="1"/>
</dbReference>
<dbReference type="InterPro" id="IPR035965">
    <property type="entry name" value="PAS-like_dom_sf"/>
</dbReference>
<evidence type="ECO:0000256" key="4">
    <source>
        <dbReference type="ARBA" id="ARBA00022723"/>
    </source>
</evidence>
<dbReference type="AlphaFoldDB" id="A0A365HD59"/>
<dbReference type="SMART" id="SM00331">
    <property type="entry name" value="PP2C_SIG"/>
    <property type="match status" value="1"/>
</dbReference>
<evidence type="ECO:0000256" key="2">
    <source>
        <dbReference type="ARBA" id="ARBA00022553"/>
    </source>
</evidence>
<dbReference type="Pfam" id="PF01590">
    <property type="entry name" value="GAF"/>
    <property type="match status" value="1"/>
</dbReference>
<keyword evidence="7" id="KW-0378">Hydrolase</keyword>
<evidence type="ECO:0000259" key="16">
    <source>
        <dbReference type="PROSITE" id="PS50112"/>
    </source>
</evidence>
<evidence type="ECO:0000256" key="10">
    <source>
        <dbReference type="ARBA" id="ARBA00022912"/>
    </source>
</evidence>
<dbReference type="GO" id="GO:0046872">
    <property type="term" value="F:metal ion binding"/>
    <property type="evidence" value="ECO:0007669"/>
    <property type="project" value="UniProtKB-KW"/>
</dbReference>
<organism evidence="17 18">
    <name type="scientific">Actinomadura craniellae</name>
    <dbReference type="NCBI Taxonomy" id="2231787"/>
    <lineage>
        <taxon>Bacteria</taxon>
        <taxon>Bacillati</taxon>
        <taxon>Actinomycetota</taxon>
        <taxon>Actinomycetes</taxon>
        <taxon>Streptosporangiales</taxon>
        <taxon>Thermomonosporaceae</taxon>
        <taxon>Actinomadura</taxon>
    </lineage>
</organism>
<dbReference type="PROSITE" id="PS50112">
    <property type="entry name" value="PAS"/>
    <property type="match status" value="1"/>
</dbReference>
<keyword evidence="2" id="KW-0597">Phosphoprotein</keyword>
<dbReference type="InterPro" id="IPR013767">
    <property type="entry name" value="PAS_fold"/>
</dbReference>
<accession>A0A365HD59</accession>
<dbReference type="Pfam" id="PF07228">
    <property type="entry name" value="SpoIIE"/>
    <property type="match status" value="1"/>
</dbReference>